<dbReference type="InterPro" id="IPR010972">
    <property type="entry name" value="Beta-PGM"/>
</dbReference>
<dbReference type="Pfam" id="PF00702">
    <property type="entry name" value="Hydrolase"/>
    <property type="match status" value="1"/>
</dbReference>
<keyword evidence="2" id="KW-1185">Reference proteome</keyword>
<dbReference type="SFLD" id="SFLDG01135">
    <property type="entry name" value="C1.5.6:_HAD__Beta-PGM__Phospha"/>
    <property type="match status" value="1"/>
</dbReference>
<dbReference type="Proteomes" id="UP000784880">
    <property type="component" value="Unassembled WGS sequence"/>
</dbReference>
<dbReference type="EC" id="5.4.2.6" evidence="1"/>
<dbReference type="PANTHER" id="PTHR43481:SF4">
    <property type="entry name" value="GLYCEROL-1-PHOSPHATE PHOSPHOHYDROLASE 1-RELATED"/>
    <property type="match status" value="1"/>
</dbReference>
<dbReference type="SFLD" id="SFLDS00003">
    <property type="entry name" value="Haloacid_Dehalogenase"/>
    <property type="match status" value="1"/>
</dbReference>
<keyword evidence="1" id="KW-0413">Isomerase</keyword>
<name>A0ABS6JEN3_9BACI</name>
<accession>A0ABS6JEN3</accession>
<sequence length="221" mass="24192">MEGISVEKPSAVIFDLDGVLVDTAKYHYQAWKELASEMGFSFTEKENERLKGVSRMDSLNILLEIGGVQLTETDKLKLASQKNKHYVSLISKMDTSEILPGVSEFLIELKQKKIPVVLGSASKNAKRILKQINLLPLFDSIIDGTNVAKAKPDPEVFVLGAQAVDADPSSCVVFEDAQSGIEAAKKAGMYVIAVGEKGILKGADDYIISMSEMSLNRLLRR</sequence>
<proteinExistence type="predicted"/>
<dbReference type="InterPro" id="IPR051806">
    <property type="entry name" value="HAD-like_SPP"/>
</dbReference>
<protein>
    <submittedName>
        <fullName evidence="1">Beta-phosphoglucomutase</fullName>
        <ecNumber evidence="1">5.4.2.6</ecNumber>
    </submittedName>
</protein>
<organism evidence="1 2">
    <name type="scientific">Evansella tamaricis</name>
    <dbReference type="NCBI Taxonomy" id="2069301"/>
    <lineage>
        <taxon>Bacteria</taxon>
        <taxon>Bacillati</taxon>
        <taxon>Bacillota</taxon>
        <taxon>Bacilli</taxon>
        <taxon>Bacillales</taxon>
        <taxon>Bacillaceae</taxon>
        <taxon>Evansella</taxon>
    </lineage>
</organism>
<gene>
    <name evidence="1" type="primary">pgmB</name>
    <name evidence="1" type="ORF">KS419_06145</name>
</gene>
<reference evidence="1 2" key="1">
    <citation type="submission" date="2021-06" db="EMBL/GenBank/DDBJ databases">
        <title>Bacillus sp. RD4P76, an endophyte from a halophyte.</title>
        <authorList>
            <person name="Sun J.-Q."/>
        </authorList>
    </citation>
    <scope>NUCLEOTIDE SEQUENCE [LARGE SCALE GENOMIC DNA]</scope>
    <source>
        <strain evidence="1 2">CGMCC 1.15917</strain>
    </source>
</reference>
<dbReference type="EMBL" id="JAHQCS010000066">
    <property type="protein sequence ID" value="MBU9711307.1"/>
    <property type="molecule type" value="Genomic_DNA"/>
</dbReference>
<evidence type="ECO:0000313" key="2">
    <source>
        <dbReference type="Proteomes" id="UP000784880"/>
    </source>
</evidence>
<comment type="caution">
    <text evidence="1">The sequence shown here is derived from an EMBL/GenBank/DDBJ whole genome shotgun (WGS) entry which is preliminary data.</text>
</comment>
<dbReference type="CDD" id="cd02598">
    <property type="entry name" value="HAD_BPGM"/>
    <property type="match status" value="1"/>
</dbReference>
<dbReference type="NCBIfam" id="TIGR01509">
    <property type="entry name" value="HAD-SF-IA-v3"/>
    <property type="match status" value="1"/>
</dbReference>
<dbReference type="NCBIfam" id="TIGR01990">
    <property type="entry name" value="bPGM"/>
    <property type="match status" value="1"/>
</dbReference>
<evidence type="ECO:0000313" key="1">
    <source>
        <dbReference type="EMBL" id="MBU9711307.1"/>
    </source>
</evidence>
<dbReference type="NCBIfam" id="TIGR02009">
    <property type="entry name" value="PGMB-YQAB-SF"/>
    <property type="match status" value="1"/>
</dbReference>
<dbReference type="InterPro" id="IPR010976">
    <property type="entry name" value="B-phosphoglucomutase_hydrolase"/>
</dbReference>
<dbReference type="SFLD" id="SFLDG01129">
    <property type="entry name" value="C1.5:_HAD__Beta-PGM__Phosphata"/>
    <property type="match status" value="1"/>
</dbReference>
<dbReference type="InterPro" id="IPR006439">
    <property type="entry name" value="HAD-SF_hydro_IA"/>
</dbReference>
<dbReference type="GO" id="GO:0008801">
    <property type="term" value="F:beta-phosphoglucomutase activity"/>
    <property type="evidence" value="ECO:0007669"/>
    <property type="project" value="UniProtKB-EC"/>
</dbReference>
<dbReference type="PANTHER" id="PTHR43481">
    <property type="entry name" value="FRUCTOSE-1-PHOSPHATE PHOSPHATASE"/>
    <property type="match status" value="1"/>
</dbReference>